<name>A0ABW0QY90_9BACL</name>
<sequence>MFHLEVLIPTRTLTFTKEQFDRWKNGERDDCTDPYCKTLRGTRGFGEYIAGKHYESLGYEWIHHDFNLFGGNKLGKYPKAEAVFRTYFGDERFERGRGYSPSFYPFVRIEEPDLMIYKPDYSELRFVECKRKDTSDKLRDSQVKGLAL</sequence>
<protein>
    <recommendedName>
        <fullName evidence="3">Restriction endonuclease</fullName>
    </recommendedName>
</protein>
<keyword evidence="2" id="KW-1185">Reference proteome</keyword>
<dbReference type="Proteomes" id="UP001596108">
    <property type="component" value="Unassembled WGS sequence"/>
</dbReference>
<proteinExistence type="predicted"/>
<evidence type="ECO:0000313" key="2">
    <source>
        <dbReference type="Proteomes" id="UP001596108"/>
    </source>
</evidence>
<dbReference type="EMBL" id="JBHSNC010000021">
    <property type="protein sequence ID" value="MFC5529234.1"/>
    <property type="molecule type" value="Genomic_DNA"/>
</dbReference>
<reference evidence="2" key="1">
    <citation type="journal article" date="2019" name="Int. J. Syst. Evol. Microbiol.">
        <title>The Global Catalogue of Microorganisms (GCM) 10K type strain sequencing project: providing services to taxonomists for standard genome sequencing and annotation.</title>
        <authorList>
            <consortium name="The Broad Institute Genomics Platform"/>
            <consortium name="The Broad Institute Genome Sequencing Center for Infectious Disease"/>
            <person name="Wu L."/>
            <person name="Ma J."/>
        </authorList>
    </citation>
    <scope>NUCLEOTIDE SEQUENCE [LARGE SCALE GENOMIC DNA]</scope>
    <source>
        <strain evidence="2">CGMCC 1.18578</strain>
    </source>
</reference>
<evidence type="ECO:0000313" key="1">
    <source>
        <dbReference type="EMBL" id="MFC5529234.1"/>
    </source>
</evidence>
<accession>A0ABW0QY90</accession>
<gene>
    <name evidence="1" type="ORF">ACFPQ4_07190</name>
</gene>
<evidence type="ECO:0008006" key="3">
    <source>
        <dbReference type="Google" id="ProtNLM"/>
    </source>
</evidence>
<organism evidence="1 2">
    <name type="scientific">Cohnella yongneupensis</name>
    <dbReference type="NCBI Taxonomy" id="425006"/>
    <lineage>
        <taxon>Bacteria</taxon>
        <taxon>Bacillati</taxon>
        <taxon>Bacillota</taxon>
        <taxon>Bacilli</taxon>
        <taxon>Bacillales</taxon>
        <taxon>Paenibacillaceae</taxon>
        <taxon>Cohnella</taxon>
    </lineage>
</organism>
<dbReference type="RefSeq" id="WP_378111096.1">
    <property type="nucleotide sequence ID" value="NZ_JBHSNC010000021.1"/>
</dbReference>
<comment type="caution">
    <text evidence="1">The sequence shown here is derived from an EMBL/GenBank/DDBJ whole genome shotgun (WGS) entry which is preliminary data.</text>
</comment>